<dbReference type="OrthoDB" id="8910497at2"/>
<reference evidence="1 2" key="1">
    <citation type="journal article" date="2013" name="Genome Biol.">
        <title>Genomic analysis reveals key aspects of prokaryotic symbiosis in the phototrophic consortium "Chlorochromatium aggregatum".</title>
        <authorList>
            <person name="Liu Z."/>
            <person name="Muller J."/>
            <person name="Li T."/>
            <person name="Alvey R.M."/>
            <person name="Vogl K."/>
            <person name="Frigaard N.U."/>
            <person name="Rockwell N.C."/>
            <person name="Boyd E.S."/>
            <person name="Tomsho L.P."/>
            <person name="Schuster S.C."/>
            <person name="Henke P."/>
            <person name="Rohde M."/>
            <person name="Overmann J."/>
            <person name="Bryant D.A."/>
        </authorList>
    </citation>
    <scope>NUCLEOTIDE SEQUENCE [LARGE SCALE GENOMIC DNA]</scope>
    <source>
        <strain evidence="1">CR</strain>
    </source>
</reference>
<evidence type="ECO:0000313" key="1">
    <source>
        <dbReference type="EMBL" id="AGX86984.1"/>
    </source>
</evidence>
<dbReference type="HOGENOM" id="CLU_192044_0_0_4"/>
<dbReference type="EMBL" id="CP004885">
    <property type="protein sequence ID" value="AGX86984.1"/>
    <property type="molecule type" value="Genomic_DNA"/>
</dbReference>
<protein>
    <submittedName>
        <fullName evidence="1">Uncharacterized protein</fullName>
    </submittedName>
</protein>
<name>U5N9W9_9BURK</name>
<gene>
    <name evidence="1" type="ORF">Cenrod_0881</name>
</gene>
<dbReference type="eggNOG" id="ENOG5033DS3">
    <property type="taxonomic scope" value="Bacteria"/>
</dbReference>
<accession>U5N9W9</accession>
<keyword evidence="2" id="KW-1185">Reference proteome</keyword>
<organism evidence="1 2">
    <name type="scientific">Candidatus Symbiobacter mobilis CR</name>
    <dbReference type="NCBI Taxonomy" id="946483"/>
    <lineage>
        <taxon>Bacteria</taxon>
        <taxon>Pseudomonadati</taxon>
        <taxon>Pseudomonadota</taxon>
        <taxon>Betaproteobacteria</taxon>
        <taxon>Burkholderiales</taxon>
        <taxon>Comamonadaceae</taxon>
    </lineage>
</organism>
<dbReference type="Proteomes" id="UP000017184">
    <property type="component" value="Chromosome"/>
</dbReference>
<sequence length="85" mass="9767">MNEAIDNPIAAFHPFSLILEPERVLQCMEESEQLRSLRRHLWRPLDKPLIGRAGTVLARLAEIDAEIDAQELDDAEFCDNDFPLH</sequence>
<evidence type="ECO:0000313" key="2">
    <source>
        <dbReference type="Proteomes" id="UP000017184"/>
    </source>
</evidence>
<dbReference type="RefSeq" id="WP_022771804.1">
    <property type="nucleotide sequence ID" value="NC_022576.1"/>
</dbReference>
<proteinExistence type="predicted"/>
<dbReference type="KEGG" id="cbx:Cenrod_0881"/>
<dbReference type="AlphaFoldDB" id="U5N9W9"/>